<feature type="region of interest" description="Disordered" evidence="1">
    <location>
        <begin position="52"/>
        <end position="88"/>
    </location>
</feature>
<feature type="compositionally biased region" description="Basic residues" evidence="1">
    <location>
        <begin position="75"/>
        <end position="88"/>
    </location>
</feature>
<dbReference type="AlphaFoldDB" id="A0A0A9E432"/>
<accession>A0A0A9E432</accession>
<evidence type="ECO:0000313" key="2">
    <source>
        <dbReference type="EMBL" id="JAD92610.1"/>
    </source>
</evidence>
<evidence type="ECO:0000256" key="1">
    <source>
        <dbReference type="SAM" id="MobiDB-lite"/>
    </source>
</evidence>
<reference evidence="2" key="2">
    <citation type="journal article" date="2015" name="Data Brief">
        <title>Shoot transcriptome of the giant reed, Arundo donax.</title>
        <authorList>
            <person name="Barrero R.A."/>
            <person name="Guerrero F.D."/>
            <person name="Moolhuijzen P."/>
            <person name="Goolsby J.A."/>
            <person name="Tidwell J."/>
            <person name="Bellgard S.E."/>
            <person name="Bellgard M.I."/>
        </authorList>
    </citation>
    <scope>NUCLEOTIDE SEQUENCE</scope>
    <source>
        <tissue evidence="2">Shoot tissue taken approximately 20 cm above the soil surface</tissue>
    </source>
</reference>
<dbReference type="EMBL" id="GBRH01205285">
    <property type="protein sequence ID" value="JAD92610.1"/>
    <property type="molecule type" value="Transcribed_RNA"/>
</dbReference>
<name>A0A0A9E432_ARUDO</name>
<protein>
    <submittedName>
        <fullName evidence="2">Uncharacterized protein</fullName>
    </submittedName>
</protein>
<proteinExistence type="predicted"/>
<organism evidence="2">
    <name type="scientific">Arundo donax</name>
    <name type="common">Giant reed</name>
    <name type="synonym">Donax arundinaceus</name>
    <dbReference type="NCBI Taxonomy" id="35708"/>
    <lineage>
        <taxon>Eukaryota</taxon>
        <taxon>Viridiplantae</taxon>
        <taxon>Streptophyta</taxon>
        <taxon>Embryophyta</taxon>
        <taxon>Tracheophyta</taxon>
        <taxon>Spermatophyta</taxon>
        <taxon>Magnoliopsida</taxon>
        <taxon>Liliopsida</taxon>
        <taxon>Poales</taxon>
        <taxon>Poaceae</taxon>
        <taxon>PACMAD clade</taxon>
        <taxon>Arundinoideae</taxon>
        <taxon>Arundineae</taxon>
        <taxon>Arundo</taxon>
    </lineage>
</organism>
<sequence>MLVALRRKLKSRRLYLPLKAKMWLGQAQRRWPRHETMISCPKKWTKTKIRRWMQSSMRSSKSPEAELRSKERKLILKSRRLKKSKHNS</sequence>
<reference evidence="2" key="1">
    <citation type="submission" date="2014-09" db="EMBL/GenBank/DDBJ databases">
        <authorList>
            <person name="Magalhaes I.L.F."/>
            <person name="Oliveira U."/>
            <person name="Santos F.R."/>
            <person name="Vidigal T.H.D.A."/>
            <person name="Brescovit A.D."/>
            <person name="Santos A.J."/>
        </authorList>
    </citation>
    <scope>NUCLEOTIDE SEQUENCE</scope>
    <source>
        <tissue evidence="2">Shoot tissue taken approximately 20 cm above the soil surface</tissue>
    </source>
</reference>
<feature type="compositionally biased region" description="Basic and acidic residues" evidence="1">
    <location>
        <begin position="61"/>
        <end position="74"/>
    </location>
</feature>